<organism evidence="11 12">
    <name type="scientific">Luteipulveratus mongoliensis</name>
    <dbReference type="NCBI Taxonomy" id="571913"/>
    <lineage>
        <taxon>Bacteria</taxon>
        <taxon>Bacillati</taxon>
        <taxon>Actinomycetota</taxon>
        <taxon>Actinomycetes</taxon>
        <taxon>Micrococcales</taxon>
        <taxon>Dermacoccaceae</taxon>
        <taxon>Luteipulveratus</taxon>
    </lineage>
</organism>
<dbReference type="Pfam" id="PF12320">
    <property type="entry name" value="SbcD_C"/>
    <property type="match status" value="1"/>
</dbReference>
<accession>A0A0K1JK23</accession>
<evidence type="ECO:0000256" key="8">
    <source>
        <dbReference type="SAM" id="MobiDB-lite"/>
    </source>
</evidence>
<dbReference type="SUPFAM" id="SSF56300">
    <property type="entry name" value="Metallo-dependent phosphatases"/>
    <property type="match status" value="1"/>
</dbReference>
<feature type="domain" description="Calcineurin-like phosphoesterase" evidence="9">
    <location>
        <begin position="1"/>
        <end position="212"/>
    </location>
</feature>
<proteinExistence type="inferred from homology"/>
<evidence type="ECO:0000256" key="6">
    <source>
        <dbReference type="ARBA" id="ARBA00022839"/>
    </source>
</evidence>
<feature type="region of interest" description="Disordered" evidence="8">
    <location>
        <begin position="371"/>
        <end position="393"/>
    </location>
</feature>
<dbReference type="KEGG" id="lmoi:VV02_15505"/>
<keyword evidence="5 7" id="KW-0378">Hydrolase</keyword>
<dbReference type="GO" id="GO:0008408">
    <property type="term" value="F:3'-5' exonuclease activity"/>
    <property type="evidence" value="ECO:0007669"/>
    <property type="project" value="InterPro"/>
</dbReference>
<dbReference type="InterPro" id="IPR004593">
    <property type="entry name" value="SbcD"/>
</dbReference>
<dbReference type="GO" id="GO:0004519">
    <property type="term" value="F:endonuclease activity"/>
    <property type="evidence" value="ECO:0007669"/>
    <property type="project" value="UniProtKB-KW"/>
</dbReference>
<dbReference type="GO" id="GO:0006310">
    <property type="term" value="P:DNA recombination"/>
    <property type="evidence" value="ECO:0007669"/>
    <property type="project" value="UniProtKB-KW"/>
</dbReference>
<dbReference type="PANTHER" id="PTHR30337">
    <property type="entry name" value="COMPONENT OF ATP-DEPENDENT DSDNA EXONUCLEASE"/>
    <property type="match status" value="1"/>
</dbReference>
<dbReference type="InterPro" id="IPR041796">
    <property type="entry name" value="Mre11_N"/>
</dbReference>
<evidence type="ECO:0000256" key="2">
    <source>
        <dbReference type="ARBA" id="ARBA00011322"/>
    </source>
</evidence>
<gene>
    <name evidence="7" type="primary">sbcD</name>
    <name evidence="11" type="ORF">VV02_15505</name>
</gene>
<keyword evidence="7" id="KW-0233">DNA recombination</keyword>
<dbReference type="PATRIC" id="fig|571913.6.peg.3147"/>
<keyword evidence="7" id="KW-0255">Endonuclease</keyword>
<sequence length="393" mass="42456">MRLIHTSDWHLGRSFHGVGLLGAQGRYLDHLVDVVRQEQIDAVLVSGDIYDRALPSPDTVALLDDAVVRLLDAGAAVILSSGNHDSATRLGFASRVLERAGLHIRTTLESVGTPVTLGDTHVYPIPFLEPSLVADELGCQDRTHAAVLRAVMSRVTTDQRSRGGQSVVMAHAFVTGATTSESERDISVGGMGAVPVEVFDGVDYVALGHLHGAQQPREHVRYSGSPVAMSFSETGHVKGSWLVDLDGAEPSFTFVEAPVERQLHRLRGNLDDLLAGPTYAPAETGWCQVTLTDPVRPLGAMERVRSRFPHTLQLLFDGPTDQIAARSYAQRTRGRSDIDVCCDFLEHVREGAPASDEEREVFASALAESTVARRRRDDEGEVGDVSVGRSGVA</sequence>
<dbReference type="OrthoDB" id="9773856at2"/>
<dbReference type="CDD" id="cd00840">
    <property type="entry name" value="MPP_Mre11_N"/>
    <property type="match status" value="1"/>
</dbReference>
<name>A0A0K1JK23_9MICO</name>
<evidence type="ECO:0000256" key="1">
    <source>
        <dbReference type="ARBA" id="ARBA00010555"/>
    </source>
</evidence>
<dbReference type="InterPro" id="IPR029052">
    <property type="entry name" value="Metallo-depent_PP-like"/>
</dbReference>
<evidence type="ECO:0000256" key="4">
    <source>
        <dbReference type="ARBA" id="ARBA00022722"/>
    </source>
</evidence>
<dbReference type="STRING" id="571913.VV02_15505"/>
<protein>
    <recommendedName>
        <fullName evidence="3 7">Nuclease SbcCD subunit D</fullName>
    </recommendedName>
</protein>
<keyword evidence="6 7" id="KW-0269">Exonuclease</keyword>
<dbReference type="PANTHER" id="PTHR30337:SF0">
    <property type="entry name" value="NUCLEASE SBCCD SUBUNIT D"/>
    <property type="match status" value="1"/>
</dbReference>
<evidence type="ECO:0000313" key="11">
    <source>
        <dbReference type="EMBL" id="AKU16933.1"/>
    </source>
</evidence>
<dbReference type="Pfam" id="PF00149">
    <property type="entry name" value="Metallophos"/>
    <property type="match status" value="1"/>
</dbReference>
<feature type="domain" description="Nuclease SbcCD subunit D C-terminal" evidence="10">
    <location>
        <begin position="261"/>
        <end position="348"/>
    </location>
</feature>
<dbReference type="InterPro" id="IPR050535">
    <property type="entry name" value="DNA_Repair-Maintenance_Comp"/>
</dbReference>
<keyword evidence="12" id="KW-1185">Reference proteome</keyword>
<evidence type="ECO:0000256" key="7">
    <source>
        <dbReference type="RuleBase" id="RU363069"/>
    </source>
</evidence>
<dbReference type="Proteomes" id="UP000066480">
    <property type="component" value="Chromosome"/>
</dbReference>
<dbReference type="AlphaFoldDB" id="A0A0K1JK23"/>
<comment type="similarity">
    <text evidence="1 7">Belongs to the SbcD family.</text>
</comment>
<evidence type="ECO:0000313" key="12">
    <source>
        <dbReference type="Proteomes" id="UP000066480"/>
    </source>
</evidence>
<dbReference type="InterPro" id="IPR004843">
    <property type="entry name" value="Calcineurin-like_PHP"/>
</dbReference>
<comment type="subunit">
    <text evidence="2 7">Heterodimer of SbcC and SbcD.</text>
</comment>
<keyword evidence="4 7" id="KW-0540">Nuclease</keyword>
<dbReference type="NCBIfam" id="TIGR00619">
    <property type="entry name" value="sbcd"/>
    <property type="match status" value="1"/>
</dbReference>
<dbReference type="GO" id="GO:0006260">
    <property type="term" value="P:DNA replication"/>
    <property type="evidence" value="ECO:0007669"/>
    <property type="project" value="UniProtKB-KW"/>
</dbReference>
<evidence type="ECO:0000259" key="9">
    <source>
        <dbReference type="Pfam" id="PF00149"/>
    </source>
</evidence>
<evidence type="ECO:0000256" key="5">
    <source>
        <dbReference type="ARBA" id="ARBA00022801"/>
    </source>
</evidence>
<dbReference type="RefSeq" id="WP_052592838.1">
    <property type="nucleotide sequence ID" value="NZ_CP011112.1"/>
</dbReference>
<reference evidence="11 12" key="1">
    <citation type="submission" date="2015-03" db="EMBL/GenBank/DDBJ databases">
        <title>Luteipulveratus halotolerans sp. nov., a novel actinobacterium (Dermacoccaceae) from Sarawak, Malaysia.</title>
        <authorList>
            <person name="Juboi H."/>
            <person name="Basik A."/>
            <person name="Shamsul S.S."/>
            <person name="Arnold P."/>
            <person name="Schmitt E.K."/>
            <person name="Sanglier J.-J."/>
            <person name="Yeo T."/>
        </authorList>
    </citation>
    <scope>NUCLEOTIDE SEQUENCE [LARGE SCALE GENOMIC DNA]</scope>
    <source>
        <strain evidence="11 12">MN07-A0370</strain>
    </source>
</reference>
<keyword evidence="7" id="KW-0235">DNA replication</keyword>
<dbReference type="EMBL" id="CP011112">
    <property type="protein sequence ID" value="AKU16933.1"/>
    <property type="molecule type" value="Genomic_DNA"/>
</dbReference>
<comment type="function">
    <text evidence="7">SbcCD cleaves DNA hairpin structures. These structures can inhibit DNA replication and are intermediates in certain DNA recombination reactions. The complex acts as a 3'-&gt;5' double strand exonuclease that can open hairpins. It also has a 5' single-strand endonuclease activity.</text>
</comment>
<dbReference type="InterPro" id="IPR026843">
    <property type="entry name" value="SbcD_C"/>
</dbReference>
<evidence type="ECO:0000256" key="3">
    <source>
        <dbReference type="ARBA" id="ARBA00013365"/>
    </source>
</evidence>
<evidence type="ECO:0000259" key="10">
    <source>
        <dbReference type="Pfam" id="PF12320"/>
    </source>
</evidence>
<dbReference type="Gene3D" id="3.60.21.10">
    <property type="match status" value="1"/>
</dbReference>